<dbReference type="InterPro" id="IPR011333">
    <property type="entry name" value="SKP1/BTB/POZ_sf"/>
</dbReference>
<protein>
    <submittedName>
        <fullName evidence="5">Kelch-like protein 12</fullName>
    </submittedName>
</protein>
<keyword evidence="2" id="KW-0677">Repeat</keyword>
<dbReference type="SUPFAM" id="SSF54695">
    <property type="entry name" value="POZ domain"/>
    <property type="match status" value="1"/>
</dbReference>
<evidence type="ECO:0000256" key="2">
    <source>
        <dbReference type="ARBA" id="ARBA00022737"/>
    </source>
</evidence>
<dbReference type="SMART" id="SM00612">
    <property type="entry name" value="Kelch"/>
    <property type="match status" value="6"/>
</dbReference>
<dbReference type="Gene3D" id="3.30.710.10">
    <property type="entry name" value="Potassium Channel Kv1.1, Chain A"/>
    <property type="match status" value="1"/>
</dbReference>
<dbReference type="CDD" id="cd18452">
    <property type="entry name" value="BACK_KLHL12"/>
    <property type="match status" value="1"/>
</dbReference>
<keyword evidence="1" id="KW-0880">Kelch repeat</keyword>
<dbReference type="FunFam" id="3.30.710.10:FF:000001">
    <property type="entry name" value="Kelch-like family member 20"/>
    <property type="match status" value="1"/>
</dbReference>
<dbReference type="GeneID" id="116305904"/>
<dbReference type="CDD" id="cd18242">
    <property type="entry name" value="BTB_POZ_KLHL12_C3IP1_DKIR"/>
    <property type="match status" value="1"/>
</dbReference>
<dbReference type="InterPro" id="IPR006652">
    <property type="entry name" value="Kelch_1"/>
</dbReference>
<dbReference type="Pfam" id="PF00651">
    <property type="entry name" value="BTB"/>
    <property type="match status" value="1"/>
</dbReference>
<organism evidence="4 5">
    <name type="scientific">Actinia tenebrosa</name>
    <name type="common">Australian red waratah sea anemone</name>
    <dbReference type="NCBI Taxonomy" id="6105"/>
    <lineage>
        <taxon>Eukaryota</taxon>
        <taxon>Metazoa</taxon>
        <taxon>Cnidaria</taxon>
        <taxon>Anthozoa</taxon>
        <taxon>Hexacorallia</taxon>
        <taxon>Actiniaria</taxon>
        <taxon>Actiniidae</taxon>
        <taxon>Actinia</taxon>
    </lineage>
</organism>
<keyword evidence="4" id="KW-1185">Reference proteome</keyword>
<dbReference type="PRINTS" id="PR00501">
    <property type="entry name" value="KELCHREPEAT"/>
</dbReference>
<evidence type="ECO:0000256" key="1">
    <source>
        <dbReference type="ARBA" id="ARBA00022441"/>
    </source>
</evidence>
<dbReference type="Proteomes" id="UP000515163">
    <property type="component" value="Unplaced"/>
</dbReference>
<dbReference type="InterPro" id="IPR015915">
    <property type="entry name" value="Kelch-typ_b-propeller"/>
</dbReference>
<reference evidence="5" key="1">
    <citation type="submission" date="2025-08" db="UniProtKB">
        <authorList>
            <consortium name="RefSeq"/>
        </authorList>
    </citation>
    <scope>IDENTIFICATION</scope>
    <source>
        <tissue evidence="5">Tentacle</tissue>
    </source>
</reference>
<gene>
    <name evidence="5" type="primary">LOC116305904</name>
</gene>
<dbReference type="PANTHER" id="PTHR45632">
    <property type="entry name" value="LD33804P"/>
    <property type="match status" value="1"/>
</dbReference>
<dbReference type="InterPro" id="IPR017096">
    <property type="entry name" value="BTB-kelch_protein"/>
</dbReference>
<dbReference type="PANTHER" id="PTHR45632:SF3">
    <property type="entry name" value="KELCH-LIKE PROTEIN 32"/>
    <property type="match status" value="1"/>
</dbReference>
<dbReference type="PROSITE" id="PS50097">
    <property type="entry name" value="BTB"/>
    <property type="match status" value="1"/>
</dbReference>
<dbReference type="OrthoDB" id="45365at2759"/>
<dbReference type="FunFam" id="1.25.40.420:FF:000001">
    <property type="entry name" value="Kelch-like family member 12"/>
    <property type="match status" value="1"/>
</dbReference>
<dbReference type="Pfam" id="PF07707">
    <property type="entry name" value="BACK"/>
    <property type="match status" value="1"/>
</dbReference>
<dbReference type="KEGG" id="aten:116305904"/>
<dbReference type="Gene3D" id="1.25.40.420">
    <property type="match status" value="1"/>
</dbReference>
<evidence type="ECO:0000313" key="5">
    <source>
        <dbReference type="RefSeq" id="XP_031571764.1"/>
    </source>
</evidence>
<evidence type="ECO:0000259" key="3">
    <source>
        <dbReference type="PROSITE" id="PS50097"/>
    </source>
</evidence>
<sequence length="572" mass="63664">MGTLTPVKSTKCDSRDFVTDGHAKDILKSVNILRKNNKLCDVILQVENKDFPAHRIVLAACSDYFCAMFTSDMQESQKPVVVLQGLTAETMEVLLDFVYTETVKVSVENVQALLPAACLLQLTGVQKACCEFLEHQLDPSNCLGIRGFAETHGCKELQLAAENFIHKHFMEIIKSEEFMQLDAKDIISLIQCDKLTVPSEETVFESVLNWIKHEEDLRIDNLPEMLEIVRLPLLTPRYLTDVVDNEKLIKQSLECRDLVDEAKKYHLRPECRHLLQTPRTKARYGMGEIMYVLGGFGNMQSPVDVVEKFDPKTGQWSHVQSMGRKRRYLCSVALGNKLYALGGYDASSRLNTVECYDPVVDQWTTVTPMLQKRGLAGAATLDGKIFVSGGFDGTVRHTSVECYDPNIDRWTVASNMLSPREGAGLTNMDGILYSVGGYDGDTILNTVERYDPRTGRWTAVSSMATRRSGAGVSILDGQLYALGGYDGTQHLSTVECYSPCMDQWVSTSDMQSKRCYVGAIILSGKLYAVGGYDGMTLLDSIECYDPTANEWSTMSSMGTSRCDMGVAVLMDH</sequence>
<dbReference type="AlphaFoldDB" id="A0A6P8IX81"/>
<dbReference type="Pfam" id="PF01344">
    <property type="entry name" value="Kelch_1"/>
    <property type="match status" value="3"/>
</dbReference>
<dbReference type="PIRSF" id="PIRSF037037">
    <property type="entry name" value="Kelch-like_protein_gigaxonin"/>
    <property type="match status" value="1"/>
</dbReference>
<dbReference type="Gene3D" id="2.120.10.80">
    <property type="entry name" value="Kelch-type beta propeller"/>
    <property type="match status" value="1"/>
</dbReference>
<dbReference type="InParanoid" id="A0A6P8IX81"/>
<dbReference type="InterPro" id="IPR000210">
    <property type="entry name" value="BTB/POZ_dom"/>
</dbReference>
<dbReference type="InterPro" id="IPR011705">
    <property type="entry name" value="BACK"/>
</dbReference>
<accession>A0A6P8IX81</accession>
<dbReference type="SMART" id="SM00875">
    <property type="entry name" value="BACK"/>
    <property type="match status" value="1"/>
</dbReference>
<evidence type="ECO:0000313" key="4">
    <source>
        <dbReference type="Proteomes" id="UP000515163"/>
    </source>
</evidence>
<dbReference type="Pfam" id="PF24681">
    <property type="entry name" value="Kelch_KLHDC2_KLHL20_DRC7"/>
    <property type="match status" value="1"/>
</dbReference>
<dbReference type="FunCoup" id="A0A6P8IX81">
    <property type="interactions" value="938"/>
</dbReference>
<feature type="domain" description="BTB" evidence="3">
    <location>
        <begin position="40"/>
        <end position="107"/>
    </location>
</feature>
<dbReference type="SUPFAM" id="SSF117281">
    <property type="entry name" value="Kelch motif"/>
    <property type="match status" value="1"/>
</dbReference>
<dbReference type="RefSeq" id="XP_031571764.1">
    <property type="nucleotide sequence ID" value="XM_031715904.1"/>
</dbReference>
<dbReference type="SMART" id="SM00225">
    <property type="entry name" value="BTB"/>
    <property type="match status" value="1"/>
</dbReference>
<name>A0A6P8IX81_ACTTE</name>
<proteinExistence type="predicted"/>